<feature type="region of interest" description="Disordered" evidence="1">
    <location>
        <begin position="1"/>
        <end position="38"/>
    </location>
</feature>
<reference evidence="2" key="2">
    <citation type="journal article" date="2015" name="Fish Shellfish Immunol.">
        <title>Early steps in the European eel (Anguilla anguilla)-Vibrio vulnificus interaction in the gills: Role of the RtxA13 toxin.</title>
        <authorList>
            <person name="Callol A."/>
            <person name="Pajuelo D."/>
            <person name="Ebbesson L."/>
            <person name="Teles M."/>
            <person name="MacKenzie S."/>
            <person name="Amaro C."/>
        </authorList>
    </citation>
    <scope>NUCLEOTIDE SEQUENCE</scope>
</reference>
<dbReference type="EMBL" id="GBXM01095838">
    <property type="protein sequence ID" value="JAH12739.1"/>
    <property type="molecule type" value="Transcribed_RNA"/>
</dbReference>
<dbReference type="AlphaFoldDB" id="A0A0E9Q7M9"/>
<name>A0A0E9Q7M9_ANGAN</name>
<reference evidence="2" key="1">
    <citation type="submission" date="2014-11" db="EMBL/GenBank/DDBJ databases">
        <authorList>
            <person name="Amaro Gonzalez C."/>
        </authorList>
    </citation>
    <scope>NUCLEOTIDE SEQUENCE</scope>
</reference>
<proteinExistence type="predicted"/>
<protein>
    <submittedName>
        <fullName evidence="2">Uncharacterized protein</fullName>
    </submittedName>
</protein>
<accession>A0A0E9Q7M9</accession>
<feature type="compositionally biased region" description="Polar residues" evidence="1">
    <location>
        <begin position="1"/>
        <end position="14"/>
    </location>
</feature>
<evidence type="ECO:0000313" key="2">
    <source>
        <dbReference type="EMBL" id="JAH12739.1"/>
    </source>
</evidence>
<evidence type="ECO:0000256" key="1">
    <source>
        <dbReference type="SAM" id="MobiDB-lite"/>
    </source>
</evidence>
<organism evidence="2">
    <name type="scientific">Anguilla anguilla</name>
    <name type="common">European freshwater eel</name>
    <name type="synonym">Muraena anguilla</name>
    <dbReference type="NCBI Taxonomy" id="7936"/>
    <lineage>
        <taxon>Eukaryota</taxon>
        <taxon>Metazoa</taxon>
        <taxon>Chordata</taxon>
        <taxon>Craniata</taxon>
        <taxon>Vertebrata</taxon>
        <taxon>Euteleostomi</taxon>
        <taxon>Actinopterygii</taxon>
        <taxon>Neopterygii</taxon>
        <taxon>Teleostei</taxon>
        <taxon>Anguilliformes</taxon>
        <taxon>Anguillidae</taxon>
        <taxon>Anguilla</taxon>
    </lineage>
</organism>
<sequence length="38" mass="4361">MDPRPQSGNMSNSTETRDILPSCETTWNEVTRARERGH</sequence>